<evidence type="ECO:0000313" key="3">
    <source>
        <dbReference type="Proteomes" id="UP000549066"/>
    </source>
</evidence>
<evidence type="ECO:0000313" key="2">
    <source>
        <dbReference type="EMBL" id="NYG21340.1"/>
    </source>
</evidence>
<keyword evidence="3" id="KW-1185">Reference proteome</keyword>
<dbReference type="RefSeq" id="WP_179551304.1">
    <property type="nucleotide sequence ID" value="NZ_JACCFI010000001.1"/>
</dbReference>
<dbReference type="Pfam" id="PF08818">
    <property type="entry name" value="DUF1801"/>
    <property type="match status" value="1"/>
</dbReference>
<name>A0A852WYM4_9MICO</name>
<dbReference type="EMBL" id="JACCFI010000001">
    <property type="protein sequence ID" value="NYG21340.1"/>
    <property type="molecule type" value="Genomic_DNA"/>
</dbReference>
<dbReference type="Proteomes" id="UP000549066">
    <property type="component" value="Unassembled WGS sequence"/>
</dbReference>
<reference evidence="2 3" key="1">
    <citation type="submission" date="2020-07" db="EMBL/GenBank/DDBJ databases">
        <title>Sequencing the genomes of 1000 actinobacteria strains.</title>
        <authorList>
            <person name="Klenk H.-P."/>
        </authorList>
    </citation>
    <scope>NUCLEOTIDE SEQUENCE [LARGE SCALE GENOMIC DNA]</scope>
    <source>
        <strain evidence="2 3">DSM 8598</strain>
    </source>
</reference>
<feature type="domain" description="YdhG-like" evidence="1">
    <location>
        <begin position="22"/>
        <end position="126"/>
    </location>
</feature>
<proteinExistence type="predicted"/>
<evidence type="ECO:0000259" key="1">
    <source>
        <dbReference type="Pfam" id="PF08818"/>
    </source>
</evidence>
<sequence length="136" mass="15016">MATEFTDASVNEFIDQVAHPVRRRDAETLLELFSRITGEQPRMWGPTIIGFGEYHYVYDSGREGDAPAAAFSPRKGATTVYLVPGLTQDPELLDRLGPHSTGLTCLYLKDLAKVDLDVLAELVRESYDSVTEPPAS</sequence>
<dbReference type="AlphaFoldDB" id="A0A852WYM4"/>
<dbReference type="InterPro" id="IPR014922">
    <property type="entry name" value="YdhG-like"/>
</dbReference>
<gene>
    <name evidence="2" type="ORF">BJY17_002087</name>
</gene>
<accession>A0A852WYM4</accession>
<protein>
    <recommendedName>
        <fullName evidence="1">YdhG-like domain-containing protein</fullName>
    </recommendedName>
</protein>
<comment type="caution">
    <text evidence="2">The sequence shown here is derived from an EMBL/GenBank/DDBJ whole genome shotgun (WGS) entry which is preliminary data.</text>
</comment>
<organism evidence="2 3">
    <name type="scientific">Agromyces hippuratus</name>
    <dbReference type="NCBI Taxonomy" id="286438"/>
    <lineage>
        <taxon>Bacteria</taxon>
        <taxon>Bacillati</taxon>
        <taxon>Actinomycetota</taxon>
        <taxon>Actinomycetes</taxon>
        <taxon>Micrococcales</taxon>
        <taxon>Microbacteriaceae</taxon>
        <taxon>Agromyces</taxon>
    </lineage>
</organism>